<protein>
    <submittedName>
        <fullName evidence="1">Uncharacterized protein</fullName>
    </submittedName>
</protein>
<evidence type="ECO:0000313" key="1">
    <source>
        <dbReference type="EMBL" id="EDM63523.1"/>
    </source>
</evidence>
<reference evidence="1 2" key="1">
    <citation type="submission" date="2007-03" db="EMBL/GenBank/DDBJ databases">
        <authorList>
            <person name="Fulton L."/>
            <person name="Clifton S."/>
            <person name="Fulton B."/>
            <person name="Xu J."/>
            <person name="Minx P."/>
            <person name="Pepin K.H."/>
            <person name="Johnson M."/>
            <person name="Thiruvilangam P."/>
            <person name="Bhonagiri V."/>
            <person name="Nash W.E."/>
            <person name="Mardis E.R."/>
            <person name="Wilson R.K."/>
        </authorList>
    </citation>
    <scope>NUCLEOTIDE SEQUENCE [LARGE SCALE GENOMIC DNA]</scope>
    <source>
        <strain evidence="1 2">DSM 13814</strain>
    </source>
</reference>
<name>A6BFW7_9FIRM</name>
<dbReference type="EMBL" id="AAXB02000004">
    <property type="protein sequence ID" value="EDM63523.1"/>
    <property type="molecule type" value="Genomic_DNA"/>
</dbReference>
<organism evidence="1 2">
    <name type="scientific">Dorea longicatena DSM 13814</name>
    <dbReference type="NCBI Taxonomy" id="411462"/>
    <lineage>
        <taxon>Bacteria</taxon>
        <taxon>Bacillati</taxon>
        <taxon>Bacillota</taxon>
        <taxon>Clostridia</taxon>
        <taxon>Lachnospirales</taxon>
        <taxon>Lachnospiraceae</taxon>
        <taxon>Dorea</taxon>
    </lineage>
</organism>
<accession>A6BFW7</accession>
<dbReference type="Proteomes" id="UP000004016">
    <property type="component" value="Unassembled WGS sequence"/>
</dbReference>
<dbReference type="AlphaFoldDB" id="A6BFW7"/>
<comment type="caution">
    <text evidence="1">The sequence shown here is derived from an EMBL/GenBank/DDBJ whole genome shotgun (WGS) entry which is preliminary data.</text>
</comment>
<reference evidence="1 2" key="2">
    <citation type="submission" date="2007-04" db="EMBL/GenBank/DDBJ databases">
        <title>Draft genome sequence of Dorea longicatena (DSM 13814).</title>
        <authorList>
            <person name="Sudarsanam P."/>
            <person name="Ley R."/>
            <person name="Guruge J."/>
            <person name="Turnbaugh P.J."/>
            <person name="Mahowald M."/>
            <person name="Liep D."/>
            <person name="Gordon J."/>
        </authorList>
    </citation>
    <scope>NUCLEOTIDE SEQUENCE [LARGE SCALE GENOMIC DNA]</scope>
    <source>
        <strain evidence="1 2">DSM 13814</strain>
    </source>
</reference>
<sequence length="30" mass="3323">MYSDAGAEKDGSVKGKNFVFTSLACLRKIW</sequence>
<gene>
    <name evidence="1" type="ORF">DORLON_01189</name>
</gene>
<dbReference type="HOGENOM" id="CLU_3403220_0_0_9"/>
<proteinExistence type="predicted"/>
<evidence type="ECO:0000313" key="2">
    <source>
        <dbReference type="Proteomes" id="UP000004016"/>
    </source>
</evidence>